<keyword evidence="4" id="KW-1185">Reference proteome</keyword>
<gene>
    <name evidence="3" type="ORF">AMTR_s00097p00060460</name>
</gene>
<keyword evidence="1" id="KW-1133">Transmembrane helix</keyword>
<evidence type="ECO:0000256" key="1">
    <source>
        <dbReference type="SAM" id="Phobius"/>
    </source>
</evidence>
<dbReference type="Gramene" id="ERN01729">
    <property type="protein sequence ID" value="ERN01729"/>
    <property type="gene ID" value="AMTR_s00097p00060460"/>
</dbReference>
<keyword evidence="1" id="KW-0812">Transmembrane</keyword>
<dbReference type="EMBL" id="KI394743">
    <property type="protein sequence ID" value="ERN01729.1"/>
    <property type="molecule type" value="Genomic_DNA"/>
</dbReference>
<dbReference type="eggNOG" id="KOG1134">
    <property type="taxonomic scope" value="Eukaryota"/>
</dbReference>
<feature type="transmembrane region" description="Helical" evidence="1">
    <location>
        <begin position="6"/>
        <end position="27"/>
    </location>
</feature>
<dbReference type="InterPro" id="IPR045122">
    <property type="entry name" value="Csc1-like"/>
</dbReference>
<dbReference type="Proteomes" id="UP000017836">
    <property type="component" value="Unassembled WGS sequence"/>
</dbReference>
<reference evidence="4" key="1">
    <citation type="journal article" date="2013" name="Science">
        <title>The Amborella genome and the evolution of flowering plants.</title>
        <authorList>
            <consortium name="Amborella Genome Project"/>
        </authorList>
    </citation>
    <scope>NUCLEOTIDE SEQUENCE [LARGE SCALE GENOMIC DNA]</scope>
</reference>
<dbReference type="GO" id="GO:0005227">
    <property type="term" value="F:calcium-activated cation channel activity"/>
    <property type="evidence" value="ECO:0007669"/>
    <property type="project" value="InterPro"/>
</dbReference>
<name>W1P282_AMBTC</name>
<dbReference type="Pfam" id="PF13967">
    <property type="entry name" value="RSN1_TM"/>
    <property type="match status" value="1"/>
</dbReference>
<sequence length="98" mass="10528">MNAQGLLASAGINIGLAIVVLTFFSIFKKQLCSAPVYLPKKLATGGIGPLQEELEGSGFSRFLPSASWSLRALRLSEDEFLQTCGLDALVILRLFKLG</sequence>
<evidence type="ECO:0000313" key="4">
    <source>
        <dbReference type="Proteomes" id="UP000017836"/>
    </source>
</evidence>
<proteinExistence type="predicted"/>
<accession>W1P282</accession>
<dbReference type="PANTHER" id="PTHR13018">
    <property type="entry name" value="PROBABLE MEMBRANE PROTEIN DUF221-RELATED"/>
    <property type="match status" value="1"/>
</dbReference>
<protein>
    <recommendedName>
        <fullName evidence="2">CSC1/OSCA1-like N-terminal transmembrane domain-containing protein</fullName>
    </recommendedName>
</protein>
<evidence type="ECO:0000259" key="2">
    <source>
        <dbReference type="Pfam" id="PF13967"/>
    </source>
</evidence>
<dbReference type="PANTHER" id="PTHR13018:SF141">
    <property type="entry name" value="OS01G0950900 PROTEIN"/>
    <property type="match status" value="1"/>
</dbReference>
<dbReference type="OMA" id="AHLMLEY"/>
<organism evidence="3 4">
    <name type="scientific">Amborella trichopoda</name>
    <dbReference type="NCBI Taxonomy" id="13333"/>
    <lineage>
        <taxon>Eukaryota</taxon>
        <taxon>Viridiplantae</taxon>
        <taxon>Streptophyta</taxon>
        <taxon>Embryophyta</taxon>
        <taxon>Tracheophyta</taxon>
        <taxon>Spermatophyta</taxon>
        <taxon>Magnoliopsida</taxon>
        <taxon>Amborellales</taxon>
        <taxon>Amborellaceae</taxon>
        <taxon>Amborella</taxon>
    </lineage>
</organism>
<dbReference type="AlphaFoldDB" id="W1P282"/>
<dbReference type="HOGENOM" id="CLU_159611_0_0_1"/>
<feature type="domain" description="CSC1/OSCA1-like N-terminal transmembrane" evidence="2">
    <location>
        <begin position="6"/>
        <end position="97"/>
    </location>
</feature>
<dbReference type="InterPro" id="IPR032880">
    <property type="entry name" value="CSC1/OSCA1-like_N"/>
</dbReference>
<keyword evidence="1" id="KW-0472">Membrane</keyword>
<evidence type="ECO:0000313" key="3">
    <source>
        <dbReference type="EMBL" id="ERN01729.1"/>
    </source>
</evidence>